<proteinExistence type="predicted"/>
<evidence type="ECO:0000313" key="2">
    <source>
        <dbReference type="Proteomes" id="UP000199496"/>
    </source>
</evidence>
<dbReference type="STRING" id="867345.SAMN05421693_1403"/>
<reference evidence="1 2" key="1">
    <citation type="submission" date="2016-10" db="EMBL/GenBank/DDBJ databases">
        <authorList>
            <person name="de Groot N.N."/>
        </authorList>
    </citation>
    <scope>NUCLEOTIDE SEQUENCE [LARGE SCALE GENOMIC DNA]</scope>
    <source>
        <strain evidence="1 2">B7-7</strain>
    </source>
</reference>
<dbReference type="Proteomes" id="UP000199496">
    <property type="component" value="Unassembled WGS sequence"/>
</dbReference>
<dbReference type="RefSeq" id="WP_143339798.1">
    <property type="nucleotide sequence ID" value="NZ_FOFO01000040.1"/>
</dbReference>
<organism evidence="1 2">
    <name type="scientific">Ectothiorhodospira magna</name>
    <dbReference type="NCBI Taxonomy" id="867345"/>
    <lineage>
        <taxon>Bacteria</taxon>
        <taxon>Pseudomonadati</taxon>
        <taxon>Pseudomonadota</taxon>
        <taxon>Gammaproteobacteria</taxon>
        <taxon>Chromatiales</taxon>
        <taxon>Ectothiorhodospiraceae</taxon>
        <taxon>Ectothiorhodospira</taxon>
    </lineage>
</organism>
<sequence>MKHFDPSGIIRILNEKNVRFGSKGSRQWELLKKFNGRTVSDFSYAAQEANRTSAAGTYQTSNWWVRELDYCWNHRVIRIDTLEITSLKMREEQLALKEQQTLSAENSVKKITHDDLSAEECLNSSGIYVAIPLSSRLMPVTRDPRYVNDCARVNNLNVKIGKARSFTVRQRNYWADFDPENIEFVPIAKVEDIQQAETAILRKLDSFRLISPKGGKMDWLVGIEACLVVSNAYEALRAEGIDYQIIYNRFLKTDMQSSNRQ</sequence>
<evidence type="ECO:0000313" key="1">
    <source>
        <dbReference type="EMBL" id="SEQ50870.1"/>
    </source>
</evidence>
<name>A0A1H9GLC2_9GAMM</name>
<gene>
    <name evidence="1" type="ORF">SAMN05421693_1403</name>
</gene>
<keyword evidence="2" id="KW-1185">Reference proteome</keyword>
<dbReference type="AlphaFoldDB" id="A0A1H9GLC2"/>
<protein>
    <submittedName>
        <fullName evidence="1">Uncharacterized protein</fullName>
    </submittedName>
</protein>
<dbReference type="EMBL" id="FOFO01000040">
    <property type="protein sequence ID" value="SEQ50870.1"/>
    <property type="molecule type" value="Genomic_DNA"/>
</dbReference>
<accession>A0A1H9GLC2</accession>